<evidence type="ECO:0000256" key="1">
    <source>
        <dbReference type="ARBA" id="ARBA00001933"/>
    </source>
</evidence>
<sequence>MTDSRTLFAKAQELIPGGVNSPVRACLSVQSEPLFITRANGSRMWTVEGRELIDYVMSWGPMLLGHSHPAVVEAVHQAVDQGASFGAPCQAEIELAEMLVAALPGVDMVRMVNSGTEATMSALRLARGYTGRNKVLKFEGCYHGHSDAFLASAGSGVATLSIPGTPGVPEAVVADTLLAPYNDLDAVEALFRTHGDEIAAVIVEPVAGNMGMVLPQPGFLPTLRVLTQRHGALLIFDEVITGFRLTYGGAQNVFGIVPDLTCLGKIIGGGFPVGAYGGRREIMSRIAPCGDVYQAGTLSGNPVAMAAGVATLRELGKADYMDLTRRTKALAGELKSVLEERGVQVQLNCMASLFTLFFATDPVTDFASASKADAVTYASFFRQMRDAGVALAPSGFECAFTSFAHTDEDFEKTLDACRTVHF</sequence>
<dbReference type="FunFam" id="3.40.640.10:FF:000021">
    <property type="entry name" value="Glutamate-1-semialdehyde 2,1-aminomutase"/>
    <property type="match status" value="1"/>
</dbReference>
<comment type="cofactor">
    <cofactor evidence="1 7">
        <name>pyridoxal 5'-phosphate</name>
        <dbReference type="ChEBI" id="CHEBI:597326"/>
    </cofactor>
</comment>
<dbReference type="InterPro" id="IPR004639">
    <property type="entry name" value="4pyrrol_synth_GluAld_NH2Trfase"/>
</dbReference>
<dbReference type="NCBIfam" id="TIGR00713">
    <property type="entry name" value="hemL"/>
    <property type="match status" value="1"/>
</dbReference>
<gene>
    <name evidence="7" type="primary">hemL</name>
    <name evidence="8" type="ORF">SAMN05660653_00909</name>
</gene>
<dbReference type="GO" id="GO:0006782">
    <property type="term" value="P:protoporphyrinogen IX biosynthetic process"/>
    <property type="evidence" value="ECO:0007669"/>
    <property type="project" value="UniProtKB-UniRule"/>
</dbReference>
<dbReference type="Proteomes" id="UP000198771">
    <property type="component" value="Unassembled WGS sequence"/>
</dbReference>
<dbReference type="EMBL" id="FMXO01000004">
    <property type="protein sequence ID" value="SDB18498.1"/>
    <property type="molecule type" value="Genomic_DNA"/>
</dbReference>
<keyword evidence="4 7" id="KW-0663">Pyridoxal phosphate</keyword>
<dbReference type="GO" id="GO:0042286">
    <property type="term" value="F:glutamate-1-semialdehyde 2,1-aminomutase activity"/>
    <property type="evidence" value="ECO:0007669"/>
    <property type="project" value="UniProtKB-UniRule"/>
</dbReference>
<keyword evidence="6 7" id="KW-0627">Porphyrin biosynthesis</keyword>
<dbReference type="STRING" id="617002.SAMN05660653_00909"/>
<dbReference type="GO" id="GO:0005737">
    <property type="term" value="C:cytoplasm"/>
    <property type="evidence" value="ECO:0007669"/>
    <property type="project" value="UniProtKB-SubCell"/>
</dbReference>
<dbReference type="PANTHER" id="PTHR43713">
    <property type="entry name" value="GLUTAMATE-1-SEMIALDEHYDE 2,1-AMINOMUTASE"/>
    <property type="match status" value="1"/>
</dbReference>
<evidence type="ECO:0000256" key="3">
    <source>
        <dbReference type="ARBA" id="ARBA00008981"/>
    </source>
</evidence>
<dbReference type="Gene3D" id="3.90.1150.10">
    <property type="entry name" value="Aspartate Aminotransferase, domain 1"/>
    <property type="match status" value="1"/>
</dbReference>
<dbReference type="InterPro" id="IPR015422">
    <property type="entry name" value="PyrdxlP-dep_Trfase_small"/>
</dbReference>
<feature type="modified residue" description="N6-(pyridoxal phosphate)lysine" evidence="7">
    <location>
        <position position="265"/>
    </location>
</feature>
<keyword evidence="5 7" id="KW-0413">Isomerase</keyword>
<dbReference type="GO" id="GO:0030170">
    <property type="term" value="F:pyridoxal phosphate binding"/>
    <property type="evidence" value="ECO:0007669"/>
    <property type="project" value="InterPro"/>
</dbReference>
<dbReference type="UniPathway" id="UPA00251">
    <property type="reaction ID" value="UER00317"/>
</dbReference>
<comment type="subcellular location">
    <subcellularLocation>
        <location evidence="7">Cytoplasm</location>
    </subcellularLocation>
</comment>
<evidence type="ECO:0000256" key="2">
    <source>
        <dbReference type="ARBA" id="ARBA00004819"/>
    </source>
</evidence>
<evidence type="ECO:0000313" key="9">
    <source>
        <dbReference type="Proteomes" id="UP000198771"/>
    </source>
</evidence>
<dbReference type="Gene3D" id="3.40.640.10">
    <property type="entry name" value="Type I PLP-dependent aspartate aminotransferase-like (Major domain)"/>
    <property type="match status" value="1"/>
</dbReference>
<dbReference type="NCBIfam" id="NF000818">
    <property type="entry name" value="PRK00062.1"/>
    <property type="match status" value="1"/>
</dbReference>
<accession>A0A1G6BD04</accession>
<proteinExistence type="inferred from homology"/>
<evidence type="ECO:0000256" key="6">
    <source>
        <dbReference type="ARBA" id="ARBA00023244"/>
    </source>
</evidence>
<evidence type="ECO:0000256" key="4">
    <source>
        <dbReference type="ARBA" id="ARBA00022898"/>
    </source>
</evidence>
<dbReference type="SUPFAM" id="SSF53383">
    <property type="entry name" value="PLP-dependent transferases"/>
    <property type="match status" value="1"/>
</dbReference>
<comment type="catalytic activity">
    <reaction evidence="7">
        <text>(S)-4-amino-5-oxopentanoate = 5-aminolevulinate</text>
        <dbReference type="Rhea" id="RHEA:14265"/>
        <dbReference type="ChEBI" id="CHEBI:57501"/>
        <dbReference type="ChEBI" id="CHEBI:356416"/>
        <dbReference type="EC" id="5.4.3.8"/>
    </reaction>
</comment>
<name>A0A1G6BD04_9BACT</name>
<comment type="subunit">
    <text evidence="7">Homodimer.</text>
</comment>
<organism evidence="8 9">
    <name type="scientific">Desulfonatronum thiosulfatophilum</name>
    <dbReference type="NCBI Taxonomy" id="617002"/>
    <lineage>
        <taxon>Bacteria</taxon>
        <taxon>Pseudomonadati</taxon>
        <taxon>Thermodesulfobacteriota</taxon>
        <taxon>Desulfovibrionia</taxon>
        <taxon>Desulfovibrionales</taxon>
        <taxon>Desulfonatronaceae</taxon>
        <taxon>Desulfonatronum</taxon>
    </lineage>
</organism>
<dbReference type="OrthoDB" id="9801052at2"/>
<dbReference type="Pfam" id="PF00202">
    <property type="entry name" value="Aminotran_3"/>
    <property type="match status" value="1"/>
</dbReference>
<keyword evidence="9" id="KW-1185">Reference proteome</keyword>
<evidence type="ECO:0000256" key="7">
    <source>
        <dbReference type="HAMAP-Rule" id="MF_00375"/>
    </source>
</evidence>
<keyword evidence="7" id="KW-0963">Cytoplasm</keyword>
<dbReference type="EC" id="5.4.3.8" evidence="7"/>
<dbReference type="PANTHER" id="PTHR43713:SF3">
    <property type="entry name" value="GLUTAMATE-1-SEMIALDEHYDE 2,1-AMINOMUTASE 1, CHLOROPLASTIC-RELATED"/>
    <property type="match status" value="1"/>
</dbReference>
<dbReference type="RefSeq" id="WP_092117721.1">
    <property type="nucleotide sequence ID" value="NZ_FMXO01000004.1"/>
</dbReference>
<dbReference type="InterPro" id="IPR005814">
    <property type="entry name" value="Aminotrans_3"/>
</dbReference>
<dbReference type="CDD" id="cd00610">
    <property type="entry name" value="OAT_like"/>
    <property type="match status" value="1"/>
</dbReference>
<reference evidence="8 9" key="1">
    <citation type="submission" date="2016-10" db="EMBL/GenBank/DDBJ databases">
        <authorList>
            <person name="de Groot N.N."/>
        </authorList>
    </citation>
    <scope>NUCLEOTIDE SEQUENCE [LARGE SCALE GENOMIC DNA]</scope>
    <source>
        <strain evidence="8 9">ASO4-2</strain>
    </source>
</reference>
<comment type="pathway">
    <text evidence="2">Porphyrin-containing compound metabolism; protoporphyrin-IX biosynthesis; 5-aminolevulinate from L-glutamyl-tRNA(Glu): step 2/2.</text>
</comment>
<dbReference type="HAMAP" id="MF_00375">
    <property type="entry name" value="HemL_aminotrans_3"/>
    <property type="match status" value="1"/>
</dbReference>
<dbReference type="GO" id="GO:0008483">
    <property type="term" value="F:transaminase activity"/>
    <property type="evidence" value="ECO:0007669"/>
    <property type="project" value="InterPro"/>
</dbReference>
<dbReference type="InterPro" id="IPR015421">
    <property type="entry name" value="PyrdxlP-dep_Trfase_major"/>
</dbReference>
<evidence type="ECO:0000256" key="5">
    <source>
        <dbReference type="ARBA" id="ARBA00023235"/>
    </source>
</evidence>
<dbReference type="AlphaFoldDB" id="A0A1G6BD04"/>
<dbReference type="InterPro" id="IPR015424">
    <property type="entry name" value="PyrdxlP-dep_Trfase"/>
</dbReference>
<comment type="similarity">
    <text evidence="3 7">Belongs to the class-III pyridoxal-phosphate-dependent aminotransferase family. HemL subfamily.</text>
</comment>
<protein>
    <recommendedName>
        <fullName evidence="7">Glutamate-1-semialdehyde 2,1-aminomutase</fullName>
        <shortName evidence="7">GSA</shortName>
        <ecNumber evidence="7">5.4.3.8</ecNumber>
    </recommendedName>
    <alternativeName>
        <fullName evidence="7">Glutamate-1-semialdehyde aminotransferase</fullName>
        <shortName evidence="7">GSA-AT</shortName>
    </alternativeName>
</protein>
<evidence type="ECO:0000313" key="8">
    <source>
        <dbReference type="EMBL" id="SDB18498.1"/>
    </source>
</evidence>